<protein>
    <submittedName>
        <fullName evidence="2">AAA family ATPase</fullName>
    </submittedName>
</protein>
<dbReference type="InterPro" id="IPR038727">
    <property type="entry name" value="NadR/Ttd14_AAA_dom"/>
</dbReference>
<dbReference type="EMBL" id="JBHUHX010000021">
    <property type="protein sequence ID" value="MFD2112160.1"/>
    <property type="molecule type" value="Genomic_DNA"/>
</dbReference>
<keyword evidence="3" id="KW-1185">Reference proteome</keyword>
<dbReference type="RefSeq" id="WP_386026219.1">
    <property type="nucleotide sequence ID" value="NZ_JBHUHX010000021.1"/>
</dbReference>
<name>A0ABW4Y8V0_9GAMM</name>
<dbReference type="SUPFAM" id="SSF52540">
    <property type="entry name" value="P-loop containing nucleoside triphosphate hydrolases"/>
    <property type="match status" value="1"/>
</dbReference>
<feature type="domain" description="NadR/Ttd14 AAA" evidence="1">
    <location>
        <begin position="5"/>
        <end position="166"/>
    </location>
</feature>
<dbReference type="Proteomes" id="UP001597337">
    <property type="component" value="Unassembled WGS sequence"/>
</dbReference>
<dbReference type="Gene3D" id="3.40.50.300">
    <property type="entry name" value="P-loop containing nucleotide triphosphate hydrolases"/>
    <property type="match status" value="1"/>
</dbReference>
<comment type="caution">
    <text evidence="2">The sequence shown here is derived from an EMBL/GenBank/DDBJ whole genome shotgun (WGS) entry which is preliminary data.</text>
</comment>
<dbReference type="InterPro" id="IPR027417">
    <property type="entry name" value="P-loop_NTPase"/>
</dbReference>
<accession>A0ABW4Y8V0</accession>
<evidence type="ECO:0000313" key="3">
    <source>
        <dbReference type="Proteomes" id="UP001597337"/>
    </source>
</evidence>
<reference evidence="3" key="1">
    <citation type="journal article" date="2019" name="Int. J. Syst. Evol. Microbiol.">
        <title>The Global Catalogue of Microorganisms (GCM) 10K type strain sequencing project: providing services to taxonomists for standard genome sequencing and annotation.</title>
        <authorList>
            <consortium name="The Broad Institute Genomics Platform"/>
            <consortium name="The Broad Institute Genome Sequencing Center for Infectious Disease"/>
            <person name="Wu L."/>
            <person name="Ma J."/>
        </authorList>
    </citation>
    <scope>NUCLEOTIDE SEQUENCE [LARGE SCALE GENOMIC DNA]</scope>
    <source>
        <strain evidence="3">KACC 12597</strain>
    </source>
</reference>
<evidence type="ECO:0000259" key="1">
    <source>
        <dbReference type="Pfam" id="PF13521"/>
    </source>
</evidence>
<organism evidence="2 3">
    <name type="scientific">Thiorhodococcus fuscus</name>
    <dbReference type="NCBI Taxonomy" id="527200"/>
    <lineage>
        <taxon>Bacteria</taxon>
        <taxon>Pseudomonadati</taxon>
        <taxon>Pseudomonadota</taxon>
        <taxon>Gammaproteobacteria</taxon>
        <taxon>Chromatiales</taxon>
        <taxon>Chromatiaceae</taxon>
        <taxon>Thiorhodococcus</taxon>
    </lineage>
</organism>
<dbReference type="Pfam" id="PF13521">
    <property type="entry name" value="AAA_28"/>
    <property type="match status" value="1"/>
</dbReference>
<evidence type="ECO:0000313" key="2">
    <source>
        <dbReference type="EMBL" id="MFD2112160.1"/>
    </source>
</evidence>
<proteinExistence type="predicted"/>
<gene>
    <name evidence="2" type="ORF">ACFSJC_09950</name>
</gene>
<sequence length="177" mass="19135">MQPQVVISGCSGGGKSTLLVELQRRGHVTVAEPGRRIIAEQIRQGGDAVPWADMAAFLREALRVAAADLEDVAGIAAPAFFDRGLIDAAAGLQRLCRVPLSQSLGESRPYGRLVFLAPPWPEIYRADEERRHGLSEAAAEYAHLDATYRALGYEVRLLPRTGVAERADCVLEAIQCG</sequence>